<name>A0A383AVJ6_9ZZZZ</name>
<dbReference type="PANTHER" id="PTHR43792:SF1">
    <property type="entry name" value="N-ACETYLTRANSFERASE DOMAIN-CONTAINING PROTEIN"/>
    <property type="match status" value="1"/>
</dbReference>
<organism evidence="2">
    <name type="scientific">marine metagenome</name>
    <dbReference type="NCBI Taxonomy" id="408172"/>
    <lineage>
        <taxon>unclassified sequences</taxon>
        <taxon>metagenomes</taxon>
        <taxon>ecological metagenomes</taxon>
    </lineage>
</organism>
<accession>A0A383AVJ6</accession>
<evidence type="ECO:0000259" key="1">
    <source>
        <dbReference type="PROSITE" id="PS51186"/>
    </source>
</evidence>
<dbReference type="EMBL" id="UINC01195345">
    <property type="protein sequence ID" value="SVE11867.1"/>
    <property type="molecule type" value="Genomic_DNA"/>
</dbReference>
<feature type="non-terminal residue" evidence="2">
    <location>
        <position position="153"/>
    </location>
</feature>
<reference evidence="2" key="1">
    <citation type="submission" date="2018-05" db="EMBL/GenBank/DDBJ databases">
        <authorList>
            <person name="Lanie J.A."/>
            <person name="Ng W.-L."/>
            <person name="Kazmierczak K.M."/>
            <person name="Andrzejewski T.M."/>
            <person name="Davidsen T.M."/>
            <person name="Wayne K.J."/>
            <person name="Tettelin H."/>
            <person name="Glass J.I."/>
            <person name="Rusch D."/>
            <person name="Podicherti R."/>
            <person name="Tsui H.-C.T."/>
            <person name="Winkler M.E."/>
        </authorList>
    </citation>
    <scope>NUCLEOTIDE SEQUENCE</scope>
</reference>
<dbReference type="AlphaFoldDB" id="A0A383AVJ6"/>
<dbReference type="PROSITE" id="PS51186">
    <property type="entry name" value="GNAT"/>
    <property type="match status" value="1"/>
</dbReference>
<sequence>MNQIKTKRLVLKKPTKKINKKLIVSQIGDWEVAKWLSDVPYPYTEQKAEEWLNNINYDDLLFSIFRNNSLIGGVGLSLEEDNDLDLGFWIGRDHWGKGYATEAAMGLIQYAKKEFNFKQIKACYIKGNTGSSNVLRKLGFEEIGECEEYFLSR</sequence>
<dbReference type="InterPro" id="IPR000182">
    <property type="entry name" value="GNAT_dom"/>
</dbReference>
<gene>
    <name evidence="2" type="ORF">METZ01_LOCUS464721</name>
</gene>
<dbReference type="GO" id="GO:0016747">
    <property type="term" value="F:acyltransferase activity, transferring groups other than amino-acyl groups"/>
    <property type="evidence" value="ECO:0007669"/>
    <property type="project" value="InterPro"/>
</dbReference>
<dbReference type="InterPro" id="IPR016181">
    <property type="entry name" value="Acyl_CoA_acyltransferase"/>
</dbReference>
<dbReference type="Pfam" id="PF13302">
    <property type="entry name" value="Acetyltransf_3"/>
    <property type="match status" value="1"/>
</dbReference>
<feature type="domain" description="N-acetyltransferase" evidence="1">
    <location>
        <begin position="22"/>
        <end position="153"/>
    </location>
</feature>
<proteinExistence type="predicted"/>
<dbReference type="PANTHER" id="PTHR43792">
    <property type="entry name" value="GNAT FAMILY, PUTATIVE (AFU_ORTHOLOGUE AFUA_3G00765)-RELATED-RELATED"/>
    <property type="match status" value="1"/>
</dbReference>
<dbReference type="Gene3D" id="3.40.630.30">
    <property type="match status" value="1"/>
</dbReference>
<evidence type="ECO:0000313" key="2">
    <source>
        <dbReference type="EMBL" id="SVE11867.1"/>
    </source>
</evidence>
<dbReference type="SUPFAM" id="SSF55729">
    <property type="entry name" value="Acyl-CoA N-acyltransferases (Nat)"/>
    <property type="match status" value="1"/>
</dbReference>
<protein>
    <recommendedName>
        <fullName evidence="1">N-acetyltransferase domain-containing protein</fullName>
    </recommendedName>
</protein>
<dbReference type="InterPro" id="IPR051531">
    <property type="entry name" value="N-acetyltransferase"/>
</dbReference>